<protein>
    <submittedName>
        <fullName evidence="2">DDE-type integrase/transposase/recombinase</fullName>
    </submittedName>
</protein>
<name>A0A6P1W1K0_9BACT</name>
<dbReference type="PROSITE" id="PS50994">
    <property type="entry name" value="INTEGRASE"/>
    <property type="match status" value="1"/>
</dbReference>
<dbReference type="Pfam" id="PF00665">
    <property type="entry name" value="rve"/>
    <property type="match status" value="1"/>
</dbReference>
<evidence type="ECO:0000313" key="3">
    <source>
        <dbReference type="Proteomes" id="UP000464577"/>
    </source>
</evidence>
<proteinExistence type="predicted"/>
<evidence type="ECO:0000259" key="1">
    <source>
        <dbReference type="PROSITE" id="PS50994"/>
    </source>
</evidence>
<dbReference type="EMBL" id="CP045997">
    <property type="protein sequence ID" value="QHV99311.1"/>
    <property type="molecule type" value="Genomic_DNA"/>
</dbReference>
<dbReference type="RefSeq" id="WP_162389715.1">
    <property type="nucleotide sequence ID" value="NZ_CP045997.1"/>
</dbReference>
<dbReference type="GO" id="GO:0003676">
    <property type="term" value="F:nucleic acid binding"/>
    <property type="evidence" value="ECO:0007669"/>
    <property type="project" value="InterPro"/>
</dbReference>
<dbReference type="GO" id="GO:0015074">
    <property type="term" value="P:DNA integration"/>
    <property type="evidence" value="ECO:0007669"/>
    <property type="project" value="InterPro"/>
</dbReference>
<dbReference type="KEGG" id="senf:GJR95_31765"/>
<accession>A0A6P1W1K0</accession>
<dbReference type="InterPro" id="IPR036397">
    <property type="entry name" value="RNaseH_sf"/>
</dbReference>
<keyword evidence="3" id="KW-1185">Reference proteome</keyword>
<dbReference type="Proteomes" id="UP000464577">
    <property type="component" value="Chromosome"/>
</dbReference>
<evidence type="ECO:0000313" key="2">
    <source>
        <dbReference type="EMBL" id="QHV99311.1"/>
    </source>
</evidence>
<gene>
    <name evidence="2" type="ORF">GJR95_31765</name>
</gene>
<dbReference type="InterPro" id="IPR012337">
    <property type="entry name" value="RNaseH-like_sf"/>
</dbReference>
<organism evidence="2 3">
    <name type="scientific">Spirosoma endbachense</name>
    <dbReference type="NCBI Taxonomy" id="2666025"/>
    <lineage>
        <taxon>Bacteria</taxon>
        <taxon>Pseudomonadati</taxon>
        <taxon>Bacteroidota</taxon>
        <taxon>Cytophagia</taxon>
        <taxon>Cytophagales</taxon>
        <taxon>Cytophagaceae</taxon>
        <taxon>Spirosoma</taxon>
    </lineage>
</organism>
<dbReference type="SUPFAM" id="SSF53098">
    <property type="entry name" value="Ribonuclease H-like"/>
    <property type="match status" value="1"/>
</dbReference>
<dbReference type="Gene3D" id="3.30.420.10">
    <property type="entry name" value="Ribonuclease H-like superfamily/Ribonuclease H"/>
    <property type="match status" value="1"/>
</dbReference>
<sequence length="48" mass="5849">MEAADQFYNPTTAPNQLWQTDFTYFKIKNWGWYYLSTVLDDYLQYILA</sequence>
<dbReference type="AlphaFoldDB" id="A0A6P1W1K0"/>
<dbReference type="InterPro" id="IPR001584">
    <property type="entry name" value="Integrase_cat-core"/>
</dbReference>
<feature type="domain" description="Integrase catalytic" evidence="1">
    <location>
        <begin position="10"/>
        <end position="48"/>
    </location>
</feature>
<reference evidence="2 3" key="1">
    <citation type="submission" date="2019-11" db="EMBL/GenBank/DDBJ databases">
        <title>Spirosoma endbachense sp. nov., isolated from a natural salt meadow.</title>
        <authorList>
            <person name="Rojas J."/>
            <person name="Ambika Manirajan B."/>
            <person name="Ratering S."/>
            <person name="Suarez C."/>
            <person name="Geissler-Plaum R."/>
            <person name="Schnell S."/>
        </authorList>
    </citation>
    <scope>NUCLEOTIDE SEQUENCE [LARGE SCALE GENOMIC DNA]</scope>
    <source>
        <strain evidence="2 3">I-24</strain>
    </source>
</reference>